<dbReference type="EMBL" id="FN554968">
    <property type="protein sequence ID" value="CBH10972.1"/>
    <property type="molecule type" value="Genomic_DNA"/>
</dbReference>
<dbReference type="KEGG" id="tbg:TbgDal_V1100"/>
<evidence type="ECO:0000313" key="1">
    <source>
        <dbReference type="EMBL" id="CBH10972.1"/>
    </source>
</evidence>
<organism evidence="1 2">
    <name type="scientific">Trypanosoma brucei gambiense (strain MHOM/CI/86/DAL972)</name>
    <dbReference type="NCBI Taxonomy" id="679716"/>
    <lineage>
        <taxon>Eukaryota</taxon>
        <taxon>Discoba</taxon>
        <taxon>Euglenozoa</taxon>
        <taxon>Kinetoplastea</taxon>
        <taxon>Metakinetoplastina</taxon>
        <taxon>Trypanosomatida</taxon>
        <taxon>Trypanosomatidae</taxon>
        <taxon>Trypanosoma</taxon>
    </lineage>
</organism>
<proteinExistence type="predicted"/>
<name>C9ZNJ4_TRYB9</name>
<gene>
    <name evidence="1" type="ORF">TbgDal_V1100</name>
</gene>
<dbReference type="AlphaFoldDB" id="C9ZNJ4"/>
<sequence length="726" mass="76627">MMHRTAARLRMPRKPTPYVRKFLEGCPLPETLVDDIAGANLKSMAPFFTTAPRYIVAAESRLSKLFFHHALYPAGGARRPCRVLIVRGGRSVREPSFTINTGGGRGEVGGGSRGYRDPARRAYFYARPSTVGPFYSGNGGVSSNVAKCHSGVGSEGAGLVKRASVDGLLSPLCGVIEAHFAVGGTCNDAVATEGDGTESLTKGGEKLCVTLAGLLSGGHGGLMMDDGNCASNVRAAKRVARLLHDAAHHLSSFFYVHTQLPDSALFVSRPEASIASDGKGDGLLPSHLAREKDNDGRPSVEGVAVFRLAGGLEPTVHFAVGAPLSVLQRGVDGTASRGEKNSAEEGLNSAASTTVLPFGHIQCLLRVRTRGGKHCAAGKEGSEGTSNTPWCNTAGNDDITSNFAASGPQIAGGIVEPWKLGVSLDPKVPFFMRTLTEKRPSFSCGEGYLGTCSRSGDVDGNTVNDVSSSSGGSRTRAPGEVHMNHLLVRNDCETYLLPQRELLLSFHVPEEAEAMCKEQNEERMRRQAALGYGSPSHVFAEGPRTFARVLHGMKANLAAVEEASSTFRQGAAEGISPQVNGGSTTSGSSRVYEVRALPGDVVFVPRGWKYSVERIVGTAIIDAVAASTASPREALRAVFRTAPDPPLPQDVVRCDEGHAGAGEMPGGDSSNAEIVGVEVDAFVLCYKPYPVLSNAQASTYVAANYVHSGIDDFYAKGGNDVYHKYT</sequence>
<protein>
    <submittedName>
        <fullName evidence="1">Uncharacterized protein</fullName>
    </submittedName>
</protein>
<accession>C9ZNJ4</accession>
<dbReference type="VEuPathDB" id="TriTrypDB:Tbg972.5.1100"/>
<reference evidence="2" key="1">
    <citation type="journal article" date="2010" name="PLoS Negl. Trop. Dis.">
        <title>The genome sequence of Trypanosoma brucei gambiense, causative agent of chronic human african trypanosomiasis.</title>
        <authorList>
            <person name="Jackson A.P."/>
            <person name="Sanders M."/>
            <person name="Berry A."/>
            <person name="McQuillan J."/>
            <person name="Aslett M.A."/>
            <person name="Quail M.A."/>
            <person name="Chukualim B."/>
            <person name="Capewell P."/>
            <person name="MacLeod A."/>
            <person name="Melville S.E."/>
            <person name="Gibson W."/>
            <person name="Barry J.D."/>
            <person name="Berriman M."/>
            <person name="Hertz-Fowler C."/>
        </authorList>
    </citation>
    <scope>NUCLEOTIDE SEQUENCE [LARGE SCALE GENOMIC DNA]</scope>
    <source>
        <strain evidence="2">MHOM/CI/86/DAL972</strain>
    </source>
</reference>
<dbReference type="GeneID" id="23861083"/>
<evidence type="ECO:0000313" key="2">
    <source>
        <dbReference type="Proteomes" id="UP000002316"/>
    </source>
</evidence>
<dbReference type="OrthoDB" id="252009at2759"/>
<dbReference type="Proteomes" id="UP000002316">
    <property type="component" value="Chromosome 5"/>
</dbReference>
<dbReference type="RefSeq" id="XP_011773259.1">
    <property type="nucleotide sequence ID" value="XM_011774957.1"/>
</dbReference>